<dbReference type="InterPro" id="IPR036736">
    <property type="entry name" value="ACP-like_sf"/>
</dbReference>
<evidence type="ECO:0000256" key="7">
    <source>
        <dbReference type="ARBA" id="ARBA00023315"/>
    </source>
</evidence>
<dbReference type="InterPro" id="IPR036291">
    <property type="entry name" value="NAD(P)-bd_dom_sf"/>
</dbReference>
<dbReference type="Gene3D" id="1.10.1200.10">
    <property type="entry name" value="ACP-like"/>
    <property type="match status" value="1"/>
</dbReference>
<evidence type="ECO:0000259" key="10">
    <source>
        <dbReference type="PROSITE" id="PS50075"/>
    </source>
</evidence>
<feature type="active site" description="Proton donor; for dehydratase activity" evidence="9">
    <location>
        <position position="1115"/>
    </location>
</feature>
<keyword evidence="2" id="KW-0596">Phosphopantetheine</keyword>
<dbReference type="Pfam" id="PF16197">
    <property type="entry name" value="KAsynt_C_assoc"/>
    <property type="match status" value="1"/>
</dbReference>
<dbReference type="PANTHER" id="PTHR43775">
    <property type="entry name" value="FATTY ACID SYNTHASE"/>
    <property type="match status" value="1"/>
</dbReference>
<dbReference type="PANTHER" id="PTHR43775:SF22">
    <property type="entry name" value="SYNTHASE, PUTATIVE (JCVI)-RELATED"/>
    <property type="match status" value="1"/>
</dbReference>
<dbReference type="GO" id="GO:0004312">
    <property type="term" value="F:fatty acid synthase activity"/>
    <property type="evidence" value="ECO:0007669"/>
    <property type="project" value="TreeGrafter"/>
</dbReference>
<evidence type="ECO:0000313" key="13">
    <source>
        <dbReference type="EMBL" id="RYN15695.1"/>
    </source>
</evidence>
<dbReference type="GO" id="GO:0050641">
    <property type="term" value="F:6-methylsalicylic acid synthase activity"/>
    <property type="evidence" value="ECO:0007669"/>
    <property type="project" value="UniProtKB-EC"/>
</dbReference>
<evidence type="ECO:0000256" key="5">
    <source>
        <dbReference type="ARBA" id="ARBA00022857"/>
    </source>
</evidence>
<feature type="domain" description="Ketosynthase family 3 (KS3)" evidence="11">
    <location>
        <begin position="24"/>
        <end position="449"/>
    </location>
</feature>
<reference evidence="13 15" key="2">
    <citation type="journal article" date="2019" name="bioRxiv">
        <title>Genomics, evolutionary history and diagnostics of the Alternaria alternata species group including apple and Asian pear pathotypes.</title>
        <authorList>
            <person name="Armitage A.D."/>
            <person name="Cockerton H.M."/>
            <person name="Sreenivasaprasad S."/>
            <person name="Woodhall J.W."/>
            <person name="Lane C.R."/>
            <person name="Harrison R.J."/>
            <person name="Clarkson J.P."/>
        </authorList>
    </citation>
    <scope>NUCLEOTIDE SEQUENCE [LARGE SCALE GENOMIC DNA]</scope>
    <source>
        <strain evidence="15">FERA 1082</strain>
        <strain evidence="13">FERA 1164</strain>
    </source>
</reference>
<sequence>MVQVQGAELEFHSVNWTQHDVTTSDDVAIVGLSCRTAGGIENLDTLWDFLLQKKHASGEIPLNRWEPWRQRSALDAKIVSSITRKGYFLDDVEGFDAAFFGISPREAEHMDPHQRLGLELAYEALQNAGIQPDRLAGSDTAVYIGVDSDDYSRMVMEDLPAIEAWSGIGTAHHGVSNRISYHFDLKGPSAAVDAACASSLVALHLARQAIVSGESTVAICGGVNVICAPGITHMLQKAGALTEKGVCRSFDAAADGYARGEGGAIIVLKRLSAAQEDNDNILAVLKSSASAQDGKTRNIMAPNGAAQAEVARQALRRAGNIDPHTVNYVEAHATATRLGDPTEIKAMAEVYGEGRSREKPCYLGSIKPNVGHLEAAAGAISVVKTVLSVQKGVIAPQALLETLNTHIDWESSGLEVAREAKVWPGDGVRRAAVCSYGYGGSVCHAIIEQAPPKRVRKSASHDKATVLLTLSARQRERLLVYATSLAHWLSTHGKSEDMTAVARTLAQRRTAYDYRLCVDVSSRECAIQSLRSYVAHKPDARTTSGRVIRSAALKGVVWVFSGHGAQWPNMGKQLLLNPVFRNQLSELDSIFQREAEFSSIQALQQGELGGSDRVQMLTYAVQIGLASLLQVEGITPQAVIGHSVGEIAAAVIAGCLTSEEGAVVVSRRANLYAQVQGCGAMALVTLSYEEARAELRGRDDIVAAIRSSPSTCVVSGTGEAVHEYVQQLKARGIKTWKVQTDIAFHSPLLRHLVPALQHGLKHATHARPGNLRIYSTSDPDPKTEALRDVSYWIRNTVDPVRLTDAVDAAVEDGFQVFLEVSTHAIVSQFIEETLGVQPLSEYASFGVMSRNESCNVTIPQAISRLWSLGAHVDFRAQLGDGPWSTRLPNMCWDRRQYWKIASSGLRPSVQQHDVEKHSLVGGLVEVAGSDTSVWTTTLDDSTKPYPLTHKLGATELVPAAVYCNTLHHATGAHRITDLQLRVPIRITAEKRELQVVSEGSAVRISSRVQASKEEPSDGRQKHAWVEHCTAKVAPSDTAAYRHRHPIVAIQERMATRLPSNFAKDYLYSMGVSSMAFPWSVLEHRQDKNEMLVQVDVQGNAGKRSLSTGSWAPLIDAATSISSCILSKSTTMRIVSGIEEVVFVSKDTLTDTAYLFIERRPGEEPQRVDVDILDDIGTRLCRLEGLQFTDIEAVSHASPCIDSLLYQLAWVRPALRETPLCTENAILISAHGLHLNGYIQDLEREMGNVLHIQSARALAERSATDILMQSNTLVFYVPATVEGDGDVSETAQTLVCEVAEILSSLVRIQSTAKLFVLLHSVHRAQRLGQVSYHSLYGFSRVAASEHPGIWGGLIDHEGLAFPFLGLRCERNQSVIRVQDDGLRVARLKPLPAPAASAGPRSTLLPHPSGTYVVTGGLGDLGLKVLEFLVDEGARRIVVISRRSLSTRAEWSAALESMKNKGATIHSLQLDISSKGASVVLTSALERLSLPPVRGVIHAAAVAEFGFIKNTSPQSYASVMAPKIAGALALHEAFPPGTLDFLIFFSSVSGIVGMPGHCAYAASNTFLDGLARYRRSQGCNSTAILWTAWRKLGLASNTDVVDSELQAAGMGDITAADALKAWKRLSGTNIDHAVVTRLLPLHPREPVPLDLIHEVAPRRVLATKPSARSASATDGLTGSALKANVAVVIRQCLLDVLGNGGQCIDDNDRLSDIGVDSSMSTRLRQMLQKLPFKIQEPFTWLWEDPTIEELIAKLSGT</sequence>
<dbReference type="GO" id="GO:0044550">
    <property type="term" value="P:secondary metabolite biosynthetic process"/>
    <property type="evidence" value="ECO:0007669"/>
    <property type="project" value="TreeGrafter"/>
</dbReference>
<organism evidence="14 15">
    <name type="scientific">Alternaria tenuissima</name>
    <dbReference type="NCBI Taxonomy" id="119927"/>
    <lineage>
        <taxon>Eukaryota</taxon>
        <taxon>Fungi</taxon>
        <taxon>Dikarya</taxon>
        <taxon>Ascomycota</taxon>
        <taxon>Pezizomycotina</taxon>
        <taxon>Dothideomycetes</taxon>
        <taxon>Pleosporomycetidae</taxon>
        <taxon>Pleosporales</taxon>
        <taxon>Pleosporineae</taxon>
        <taxon>Pleosporaceae</taxon>
        <taxon>Alternaria</taxon>
        <taxon>Alternaria sect. Alternaria</taxon>
        <taxon>Alternaria alternata complex</taxon>
    </lineage>
</organism>
<evidence type="ECO:0000313" key="15">
    <source>
        <dbReference type="Proteomes" id="UP000292402"/>
    </source>
</evidence>
<dbReference type="Gene3D" id="3.40.366.10">
    <property type="entry name" value="Malonyl-Coenzyme A Acyl Carrier Protein, domain 2"/>
    <property type="match status" value="1"/>
</dbReference>
<dbReference type="InterPro" id="IPR032821">
    <property type="entry name" value="PKS_assoc"/>
</dbReference>
<reference evidence="13" key="1">
    <citation type="submission" date="2017-10" db="EMBL/GenBank/DDBJ databases">
        <authorList>
            <person name="Armitage A.D."/>
            <person name="Barbara D.J."/>
            <person name="Woodhall J.W."/>
            <person name="Sreenivasaprasad S."/>
            <person name="Lane C.R."/>
            <person name="Clarkson J.P."/>
            <person name="Harrison R.J."/>
        </authorList>
    </citation>
    <scope>NUCLEOTIDE SEQUENCE</scope>
    <source>
        <strain evidence="13">FERA 1164</strain>
    </source>
</reference>
<dbReference type="SMART" id="SM00827">
    <property type="entry name" value="PKS_AT"/>
    <property type="match status" value="1"/>
</dbReference>
<keyword evidence="6" id="KW-0511">Multifunctional enzyme</keyword>
<dbReference type="InterPro" id="IPR001227">
    <property type="entry name" value="Ac_transferase_dom_sf"/>
</dbReference>
<dbReference type="Pfam" id="PF02801">
    <property type="entry name" value="Ketoacyl-synt_C"/>
    <property type="match status" value="1"/>
</dbReference>
<dbReference type="SUPFAM" id="SSF53901">
    <property type="entry name" value="Thiolase-like"/>
    <property type="match status" value="1"/>
</dbReference>
<keyword evidence="3" id="KW-0597">Phosphoprotein</keyword>
<dbReference type="Proteomes" id="UP000292340">
    <property type="component" value="Unassembled WGS sequence"/>
</dbReference>
<name>A0A4Q4M049_9PLEO</name>
<dbReference type="InterPro" id="IPR014043">
    <property type="entry name" value="Acyl_transferase_dom"/>
</dbReference>
<dbReference type="EMBL" id="PDXB01000105">
    <property type="protein sequence ID" value="RYN15695.1"/>
    <property type="molecule type" value="Genomic_DNA"/>
</dbReference>
<dbReference type="CDD" id="cd00833">
    <property type="entry name" value="PKS"/>
    <property type="match status" value="1"/>
</dbReference>
<dbReference type="Gene3D" id="3.30.70.3290">
    <property type="match status" value="1"/>
</dbReference>
<feature type="region of interest" description="C-terminal hotdog fold" evidence="9">
    <location>
        <begin position="1054"/>
        <end position="1196"/>
    </location>
</feature>
<dbReference type="PROSITE" id="PS00606">
    <property type="entry name" value="KS3_1"/>
    <property type="match status" value="1"/>
</dbReference>
<dbReference type="OrthoDB" id="5334845at2759"/>
<feature type="domain" description="PKS/mFAS DH" evidence="12">
    <location>
        <begin position="917"/>
        <end position="1196"/>
    </location>
</feature>
<dbReference type="PROSITE" id="PS52019">
    <property type="entry name" value="PKS_MFAS_DH"/>
    <property type="match status" value="1"/>
</dbReference>
<evidence type="ECO:0000256" key="4">
    <source>
        <dbReference type="ARBA" id="ARBA00022679"/>
    </source>
</evidence>
<keyword evidence="4" id="KW-0808">Transferase</keyword>
<dbReference type="PROSITE" id="PS00012">
    <property type="entry name" value="PHOSPHOPANTETHEINE"/>
    <property type="match status" value="1"/>
</dbReference>
<dbReference type="SUPFAM" id="SSF51735">
    <property type="entry name" value="NAD(P)-binding Rossmann-fold domains"/>
    <property type="match status" value="2"/>
</dbReference>
<dbReference type="InterPro" id="IPR020807">
    <property type="entry name" value="PKS_DH"/>
</dbReference>
<dbReference type="SMART" id="SM00822">
    <property type="entry name" value="PKS_KR"/>
    <property type="match status" value="1"/>
</dbReference>
<evidence type="ECO:0000256" key="3">
    <source>
        <dbReference type="ARBA" id="ARBA00022553"/>
    </source>
</evidence>
<dbReference type="InterPro" id="IPR049552">
    <property type="entry name" value="PKS_DH_N"/>
</dbReference>
<comment type="caution">
    <text evidence="14">The sequence shown here is derived from an EMBL/GenBank/DDBJ whole genome shotgun (WGS) entry which is preliminary data.</text>
</comment>
<dbReference type="SUPFAM" id="SSF55048">
    <property type="entry name" value="Probable ACP-binding domain of malonyl-CoA ACP transacylase"/>
    <property type="match status" value="1"/>
</dbReference>
<dbReference type="Pfam" id="PF08659">
    <property type="entry name" value="KR"/>
    <property type="match status" value="1"/>
</dbReference>
<evidence type="ECO:0000256" key="2">
    <source>
        <dbReference type="ARBA" id="ARBA00022450"/>
    </source>
</evidence>
<dbReference type="SUPFAM" id="SSF52151">
    <property type="entry name" value="FabD/lysophospholipase-like"/>
    <property type="match status" value="1"/>
</dbReference>
<protein>
    <recommendedName>
        <fullName evidence="8">6-methylsalicylic acid synthase</fullName>
        <ecNumber evidence="8">2.3.1.165</ecNumber>
    </recommendedName>
</protein>
<proteinExistence type="predicted"/>
<dbReference type="PROSITE" id="PS50075">
    <property type="entry name" value="CARRIER"/>
    <property type="match status" value="1"/>
</dbReference>
<dbReference type="Gene3D" id="3.40.47.10">
    <property type="match status" value="1"/>
</dbReference>
<dbReference type="InterPro" id="IPR014031">
    <property type="entry name" value="Ketoacyl_synth_C"/>
</dbReference>
<dbReference type="InterPro" id="IPR016039">
    <property type="entry name" value="Thiolase-like"/>
</dbReference>
<dbReference type="Proteomes" id="UP000292402">
    <property type="component" value="Unassembled WGS sequence"/>
</dbReference>
<dbReference type="SUPFAM" id="SSF47336">
    <property type="entry name" value="ACP-like"/>
    <property type="match status" value="1"/>
</dbReference>
<reference evidence="14" key="3">
    <citation type="journal article" date="2019" name="J. ISSAAS">
        <title>Genomics, evolutionary history and diagnostics of the Alternaria alternata species group including apple and Asian pear pathotypes.</title>
        <authorList>
            <person name="Armitage A.D."/>
            <person name="Cockerton H.M."/>
            <person name="Sreenivasaprasad S."/>
            <person name="Woodhall J."/>
            <person name="Lane C."/>
            <person name="Harrison R.J."/>
            <person name="Clarkson J.P."/>
        </authorList>
    </citation>
    <scope>NUCLEOTIDE SEQUENCE</scope>
    <source>
        <strain evidence="14">FERA 1082</strain>
    </source>
</reference>
<dbReference type="InterPro" id="IPR049900">
    <property type="entry name" value="PKS_mFAS_DH"/>
</dbReference>
<dbReference type="Pfam" id="PF21089">
    <property type="entry name" value="PKS_DH_N"/>
    <property type="match status" value="1"/>
</dbReference>
<dbReference type="Pfam" id="PF00698">
    <property type="entry name" value="Acyl_transf_1"/>
    <property type="match status" value="1"/>
</dbReference>
<evidence type="ECO:0000256" key="1">
    <source>
        <dbReference type="ARBA" id="ARBA00004685"/>
    </source>
</evidence>
<keyword evidence="5" id="KW-0521">NADP</keyword>
<dbReference type="PROSITE" id="PS52004">
    <property type="entry name" value="KS3_2"/>
    <property type="match status" value="1"/>
</dbReference>
<evidence type="ECO:0000256" key="9">
    <source>
        <dbReference type="PROSITE-ProRule" id="PRU01363"/>
    </source>
</evidence>
<dbReference type="InterPro" id="IPR020841">
    <property type="entry name" value="PKS_Beta-ketoAc_synthase_dom"/>
</dbReference>
<dbReference type="GO" id="GO:0004315">
    <property type="term" value="F:3-oxoacyl-[acyl-carrier-protein] synthase activity"/>
    <property type="evidence" value="ECO:0007669"/>
    <property type="project" value="InterPro"/>
</dbReference>
<comment type="pathway">
    <text evidence="1">Mycotoxin biosynthesis.</text>
</comment>
<evidence type="ECO:0000313" key="14">
    <source>
        <dbReference type="EMBL" id="RYN22919.1"/>
    </source>
</evidence>
<dbReference type="InterPro" id="IPR016036">
    <property type="entry name" value="Malonyl_transacylase_ACP-bd"/>
</dbReference>
<feature type="active site" description="Proton acceptor; for dehydratase activity" evidence="9">
    <location>
        <position position="949"/>
    </location>
</feature>
<dbReference type="Pfam" id="PF00109">
    <property type="entry name" value="ketoacyl-synt"/>
    <property type="match status" value="1"/>
</dbReference>
<dbReference type="InterPro" id="IPR042104">
    <property type="entry name" value="PKS_dehydratase_sf"/>
</dbReference>
<dbReference type="InterPro" id="IPR006162">
    <property type="entry name" value="Ppantetheine_attach_site"/>
</dbReference>
<dbReference type="InterPro" id="IPR009081">
    <property type="entry name" value="PP-bd_ACP"/>
</dbReference>
<feature type="region of interest" description="N-terminal hotdog fold" evidence="9">
    <location>
        <begin position="917"/>
        <end position="1039"/>
    </location>
</feature>
<dbReference type="Gene3D" id="3.40.50.720">
    <property type="entry name" value="NAD(P)-binding Rossmann-like Domain"/>
    <property type="match status" value="1"/>
</dbReference>
<dbReference type="SMART" id="SM00826">
    <property type="entry name" value="PKS_DH"/>
    <property type="match status" value="1"/>
</dbReference>
<dbReference type="GO" id="GO:0006633">
    <property type="term" value="P:fatty acid biosynthetic process"/>
    <property type="evidence" value="ECO:0007669"/>
    <property type="project" value="InterPro"/>
</dbReference>
<dbReference type="InterPro" id="IPR013968">
    <property type="entry name" value="PKS_KR"/>
</dbReference>
<dbReference type="SMART" id="SM00825">
    <property type="entry name" value="PKS_KS"/>
    <property type="match status" value="1"/>
</dbReference>
<evidence type="ECO:0000259" key="12">
    <source>
        <dbReference type="PROSITE" id="PS52019"/>
    </source>
</evidence>
<dbReference type="Gene3D" id="3.10.129.110">
    <property type="entry name" value="Polyketide synthase dehydratase"/>
    <property type="match status" value="1"/>
</dbReference>
<dbReference type="Pfam" id="PF00550">
    <property type="entry name" value="PP-binding"/>
    <property type="match status" value="1"/>
</dbReference>
<dbReference type="InterPro" id="IPR057326">
    <property type="entry name" value="KR_dom"/>
</dbReference>
<accession>A0A4Q4M049</accession>
<feature type="domain" description="Carrier" evidence="10">
    <location>
        <begin position="1681"/>
        <end position="1755"/>
    </location>
</feature>
<evidence type="ECO:0000256" key="8">
    <source>
        <dbReference type="ARBA" id="ARBA00038879"/>
    </source>
</evidence>
<dbReference type="InterPro" id="IPR016035">
    <property type="entry name" value="Acyl_Trfase/lysoPLipase"/>
</dbReference>
<dbReference type="EC" id="2.3.1.165" evidence="8"/>
<keyword evidence="7" id="KW-0012">Acyltransferase</keyword>
<gene>
    <name evidence="14" type="ORF">AA0114_g12864</name>
    <name evidence="13" type="ORF">AA0115_g12866</name>
</gene>
<dbReference type="EMBL" id="PDXA01000110">
    <property type="protein sequence ID" value="RYN22919.1"/>
    <property type="molecule type" value="Genomic_DNA"/>
</dbReference>
<evidence type="ECO:0000259" key="11">
    <source>
        <dbReference type="PROSITE" id="PS52004"/>
    </source>
</evidence>
<evidence type="ECO:0000256" key="6">
    <source>
        <dbReference type="ARBA" id="ARBA00023268"/>
    </source>
</evidence>
<dbReference type="InterPro" id="IPR050091">
    <property type="entry name" value="PKS_NRPS_Biosynth_Enz"/>
</dbReference>
<dbReference type="InterPro" id="IPR018201">
    <property type="entry name" value="Ketoacyl_synth_AS"/>
</dbReference>
<dbReference type="InterPro" id="IPR014030">
    <property type="entry name" value="Ketoacyl_synth_N"/>
</dbReference>